<protein>
    <submittedName>
        <fullName evidence="1">Uncharacterized protein</fullName>
    </submittedName>
</protein>
<keyword evidence="2" id="KW-1185">Reference proteome</keyword>
<dbReference type="Proteomes" id="UP000299102">
    <property type="component" value="Unassembled WGS sequence"/>
</dbReference>
<proteinExistence type="predicted"/>
<name>A0A4C1W8D2_EUMVA</name>
<evidence type="ECO:0000313" key="1">
    <source>
        <dbReference type="EMBL" id="GBP47636.1"/>
    </source>
</evidence>
<reference evidence="1 2" key="1">
    <citation type="journal article" date="2019" name="Commun. Biol.">
        <title>The bagworm genome reveals a unique fibroin gene that provides high tensile strength.</title>
        <authorList>
            <person name="Kono N."/>
            <person name="Nakamura H."/>
            <person name="Ohtoshi R."/>
            <person name="Tomita M."/>
            <person name="Numata K."/>
            <person name="Arakawa K."/>
        </authorList>
    </citation>
    <scope>NUCLEOTIDE SEQUENCE [LARGE SCALE GENOMIC DNA]</scope>
</reference>
<gene>
    <name evidence="1" type="ORF">EVAR_40032_1</name>
</gene>
<dbReference type="EMBL" id="BGZK01000506">
    <property type="protein sequence ID" value="GBP47636.1"/>
    <property type="molecule type" value="Genomic_DNA"/>
</dbReference>
<organism evidence="1 2">
    <name type="scientific">Eumeta variegata</name>
    <name type="common">Bagworm moth</name>
    <name type="synonym">Eumeta japonica</name>
    <dbReference type="NCBI Taxonomy" id="151549"/>
    <lineage>
        <taxon>Eukaryota</taxon>
        <taxon>Metazoa</taxon>
        <taxon>Ecdysozoa</taxon>
        <taxon>Arthropoda</taxon>
        <taxon>Hexapoda</taxon>
        <taxon>Insecta</taxon>
        <taxon>Pterygota</taxon>
        <taxon>Neoptera</taxon>
        <taxon>Endopterygota</taxon>
        <taxon>Lepidoptera</taxon>
        <taxon>Glossata</taxon>
        <taxon>Ditrysia</taxon>
        <taxon>Tineoidea</taxon>
        <taxon>Psychidae</taxon>
        <taxon>Oiketicinae</taxon>
        <taxon>Eumeta</taxon>
    </lineage>
</organism>
<evidence type="ECO:0000313" key="2">
    <source>
        <dbReference type="Proteomes" id="UP000299102"/>
    </source>
</evidence>
<dbReference type="AlphaFoldDB" id="A0A4C1W8D2"/>
<sequence length="112" mass="12319">MYKVCVPYPIKGLTGIGHNRRLLLITTGNRSCGRQDCFRLAPPALLPHPLDVRGLCRTQDTDSDRESSVCAGEGRLSRCEERDSSLSSHLQNTLQGILARNGEQSILLSTIL</sequence>
<accession>A0A4C1W8D2</accession>
<comment type="caution">
    <text evidence="1">The sequence shown here is derived from an EMBL/GenBank/DDBJ whole genome shotgun (WGS) entry which is preliminary data.</text>
</comment>